<sequence>MKAIPSNLFQEVIFLHLGKLFVDQGDLKPFDIHLANLKKNPGVHSEFKLPTNQLKKLATTVLKEKLVPTMELKVMSLIEGILVVKDENIVVETISLGAIENIVELLEKDFPILLPFDSMGMGHALGLGSLPIDEVCMVEVTE</sequence>
<accession>A0AA38KXW4</accession>
<proteinExistence type="predicted"/>
<protein>
    <submittedName>
        <fullName evidence="1">Uncharacterized protein</fullName>
    </submittedName>
</protein>
<organism evidence="1 2">
    <name type="scientific">Taxus chinensis</name>
    <name type="common">Chinese yew</name>
    <name type="synonym">Taxus wallichiana var. chinensis</name>
    <dbReference type="NCBI Taxonomy" id="29808"/>
    <lineage>
        <taxon>Eukaryota</taxon>
        <taxon>Viridiplantae</taxon>
        <taxon>Streptophyta</taxon>
        <taxon>Embryophyta</taxon>
        <taxon>Tracheophyta</taxon>
        <taxon>Spermatophyta</taxon>
        <taxon>Pinopsida</taxon>
        <taxon>Pinidae</taxon>
        <taxon>Conifers II</taxon>
        <taxon>Cupressales</taxon>
        <taxon>Taxaceae</taxon>
        <taxon>Taxus</taxon>
    </lineage>
</organism>
<reference evidence="1 2" key="1">
    <citation type="journal article" date="2021" name="Nat. Plants">
        <title>The Taxus genome provides insights into paclitaxel biosynthesis.</title>
        <authorList>
            <person name="Xiong X."/>
            <person name="Gou J."/>
            <person name="Liao Q."/>
            <person name="Li Y."/>
            <person name="Zhou Q."/>
            <person name="Bi G."/>
            <person name="Li C."/>
            <person name="Du R."/>
            <person name="Wang X."/>
            <person name="Sun T."/>
            <person name="Guo L."/>
            <person name="Liang H."/>
            <person name="Lu P."/>
            <person name="Wu Y."/>
            <person name="Zhang Z."/>
            <person name="Ro D.K."/>
            <person name="Shang Y."/>
            <person name="Huang S."/>
            <person name="Yan J."/>
        </authorList>
    </citation>
    <scope>NUCLEOTIDE SEQUENCE [LARGE SCALE GENOMIC DNA]</scope>
    <source>
        <strain evidence="1">Ta-2019</strain>
    </source>
</reference>
<gene>
    <name evidence="1" type="ORF">KI387_044714</name>
</gene>
<dbReference type="AlphaFoldDB" id="A0AA38KXW4"/>
<feature type="non-terminal residue" evidence="1">
    <location>
        <position position="142"/>
    </location>
</feature>
<evidence type="ECO:0000313" key="2">
    <source>
        <dbReference type="Proteomes" id="UP000824469"/>
    </source>
</evidence>
<keyword evidence="2" id="KW-1185">Reference proteome</keyword>
<name>A0AA38KXW4_TAXCH</name>
<dbReference type="EMBL" id="JAHRHJ020000007">
    <property type="protein sequence ID" value="KAH9310309.1"/>
    <property type="molecule type" value="Genomic_DNA"/>
</dbReference>
<comment type="caution">
    <text evidence="1">The sequence shown here is derived from an EMBL/GenBank/DDBJ whole genome shotgun (WGS) entry which is preliminary data.</text>
</comment>
<dbReference type="Proteomes" id="UP000824469">
    <property type="component" value="Unassembled WGS sequence"/>
</dbReference>
<evidence type="ECO:0000313" key="1">
    <source>
        <dbReference type="EMBL" id="KAH9310309.1"/>
    </source>
</evidence>